<feature type="coiled-coil region" evidence="1">
    <location>
        <begin position="27"/>
        <end position="77"/>
    </location>
</feature>
<dbReference type="Proteomes" id="UP000184387">
    <property type="component" value="Unassembled WGS sequence"/>
</dbReference>
<keyword evidence="1" id="KW-0175">Coiled coil</keyword>
<evidence type="ECO:0000256" key="1">
    <source>
        <dbReference type="SAM" id="Coils"/>
    </source>
</evidence>
<reference evidence="2 3" key="1">
    <citation type="submission" date="2016-11" db="EMBL/GenBank/DDBJ databases">
        <authorList>
            <person name="Jaros S."/>
            <person name="Januszkiewicz K."/>
            <person name="Wedrychowicz H."/>
        </authorList>
    </citation>
    <scope>NUCLEOTIDE SEQUENCE [LARGE SCALE GENOMIC DNA]</scope>
    <source>
        <strain evidence="2 3">DSM 14916</strain>
    </source>
</reference>
<organism evidence="2 3">
    <name type="scientific">Muricoccus roseus</name>
    <dbReference type="NCBI Taxonomy" id="198092"/>
    <lineage>
        <taxon>Bacteria</taxon>
        <taxon>Pseudomonadati</taxon>
        <taxon>Pseudomonadota</taxon>
        <taxon>Alphaproteobacteria</taxon>
        <taxon>Acetobacterales</taxon>
        <taxon>Roseomonadaceae</taxon>
        <taxon>Muricoccus</taxon>
    </lineage>
</organism>
<proteinExistence type="predicted"/>
<protein>
    <submittedName>
        <fullName evidence="2">Uncharacterized protein</fullName>
    </submittedName>
</protein>
<dbReference type="EMBL" id="FQZF01000024">
    <property type="protein sequence ID" value="SHJ89574.1"/>
    <property type="molecule type" value="Genomic_DNA"/>
</dbReference>
<sequence length="81" mass="8654">MLPLPGAPKDGAMHAAPPGVSILAALVDRIEDQVERQRSVLAELQGLGPSDTRSAALEEAEQWLESLEEVLGAAQRNLGRR</sequence>
<evidence type="ECO:0000313" key="2">
    <source>
        <dbReference type="EMBL" id="SHJ89574.1"/>
    </source>
</evidence>
<keyword evidence="3" id="KW-1185">Reference proteome</keyword>
<evidence type="ECO:0000313" key="3">
    <source>
        <dbReference type="Proteomes" id="UP000184387"/>
    </source>
</evidence>
<accession>A0A1M6N1K5</accession>
<dbReference type="AlphaFoldDB" id="A0A1M6N1K5"/>
<name>A0A1M6N1K5_9PROT</name>
<gene>
    <name evidence="2" type="ORF">SAMN02745194_03663</name>
</gene>